<sequence>MTKIVLTGGPHTGKTSLLEAYARFDPTVVAFPEPASVVLAEHHGEKGYSVDELIANPEQFCGACLEVAHRQHQSVADDSIAVFDRGVADTIVYAQMAGLDGIADRAAQSAKIAAYDTVILCEFVGTYGERFETIEQAMEIHQRLAQLYKELGIRTITMPDVAISERVGILHQIVKQAPKG</sequence>
<dbReference type="Gene3D" id="3.40.50.300">
    <property type="entry name" value="P-loop containing nucleotide triphosphate hydrolases"/>
    <property type="match status" value="1"/>
</dbReference>
<evidence type="ECO:0000259" key="1">
    <source>
        <dbReference type="Pfam" id="PF13521"/>
    </source>
</evidence>
<dbReference type="Pfam" id="PF13521">
    <property type="entry name" value="AAA_28"/>
    <property type="match status" value="1"/>
</dbReference>
<dbReference type="HOGENOM" id="CLU_1493599_0_0_0"/>
<dbReference type="SUPFAM" id="SSF52540">
    <property type="entry name" value="P-loop containing nucleoside triphosphate hydrolases"/>
    <property type="match status" value="1"/>
</dbReference>
<reference evidence="2 3" key="1">
    <citation type="journal article" date="2013" name="Nat. Biotechnol.">
        <title>Genome sequences of rare, uncultured bacteria obtained by differential coverage binning of multiple metagenomes.</title>
        <authorList>
            <person name="Albertsen M."/>
            <person name="Hugenholtz P."/>
            <person name="Skarshewski A."/>
            <person name="Nielsen K.L."/>
            <person name="Tyson G.W."/>
            <person name="Nielsen P.H."/>
        </authorList>
    </citation>
    <scope>NUCLEOTIDE SEQUENCE [LARGE SCALE GENOMIC DNA]</scope>
    <source>
        <strain evidence="2">TM71</strain>
    </source>
</reference>
<name>R4PVF4_9BACT</name>
<dbReference type="EMBL" id="CP005957">
    <property type="protein sequence ID" value="AGL61717.1"/>
    <property type="molecule type" value="Genomic_DNA"/>
</dbReference>
<dbReference type="KEGG" id="saal:L336_0005"/>
<dbReference type="AlphaFoldDB" id="R4PVF4"/>
<proteinExistence type="predicted"/>
<dbReference type="RefSeq" id="WP_015641168.1">
    <property type="nucleotide sequence ID" value="NC_021219.1"/>
</dbReference>
<keyword evidence="3" id="KW-1185">Reference proteome</keyword>
<protein>
    <recommendedName>
        <fullName evidence="1">NadR/Ttd14 AAA domain-containing protein</fullName>
    </recommendedName>
</protein>
<evidence type="ECO:0000313" key="2">
    <source>
        <dbReference type="EMBL" id="AGL61717.1"/>
    </source>
</evidence>
<gene>
    <name evidence="2" type="ORF">L336_0005</name>
</gene>
<dbReference type="OrthoDB" id="5638848at2"/>
<evidence type="ECO:0000313" key="3">
    <source>
        <dbReference type="Proteomes" id="UP000013893"/>
    </source>
</evidence>
<dbReference type="InterPro" id="IPR038727">
    <property type="entry name" value="NadR/Ttd14_AAA_dom"/>
</dbReference>
<accession>R4PVF4</accession>
<organism evidence="2 3">
    <name type="scientific">Candidatus Saccharimonas aalborgensis</name>
    <dbReference type="NCBI Taxonomy" id="1332188"/>
    <lineage>
        <taxon>Bacteria</taxon>
        <taxon>Candidatus Saccharimonadota</taxon>
        <taxon>Candidatus Saccharimonadia</taxon>
        <taxon>Candidatus Saccharimonadales</taxon>
        <taxon>Candidatus Saccharimonadaceae</taxon>
        <taxon>Candidatus Saccharimonas</taxon>
    </lineage>
</organism>
<dbReference type="InterPro" id="IPR027417">
    <property type="entry name" value="P-loop_NTPase"/>
</dbReference>
<dbReference type="STRING" id="1332188.L336_0005"/>
<feature type="domain" description="NadR/Ttd14 AAA" evidence="1">
    <location>
        <begin position="3"/>
        <end position="166"/>
    </location>
</feature>
<dbReference type="Proteomes" id="UP000013893">
    <property type="component" value="Chromosome"/>
</dbReference>